<dbReference type="Pfam" id="PF00685">
    <property type="entry name" value="Sulfotransfer_1"/>
    <property type="match status" value="1"/>
</dbReference>
<reference evidence="4" key="2">
    <citation type="journal article" date="2020" name="Microorganisms">
        <title>Osmotic Adaptation and Compatible Solute Biosynthesis of Phototrophic Bacteria as Revealed from Genome Analyses.</title>
        <authorList>
            <person name="Imhoff J.F."/>
            <person name="Rahn T."/>
            <person name="Kunzel S."/>
            <person name="Keller A."/>
            <person name="Neulinger S.C."/>
        </authorList>
    </citation>
    <scope>NUCLEOTIDE SEQUENCE</scope>
    <source>
        <strain evidence="4">DSM 9154</strain>
    </source>
</reference>
<dbReference type="InterPro" id="IPR027417">
    <property type="entry name" value="P-loop_NTPase"/>
</dbReference>
<comment type="caution">
    <text evidence="4">The sequence shown here is derived from an EMBL/GenBank/DDBJ whole genome shotgun (WGS) entry which is preliminary data.</text>
</comment>
<evidence type="ECO:0000256" key="1">
    <source>
        <dbReference type="ARBA" id="ARBA00005771"/>
    </source>
</evidence>
<feature type="domain" description="Sulfotransferase" evidence="3">
    <location>
        <begin position="5"/>
        <end position="276"/>
    </location>
</feature>
<dbReference type="GO" id="GO:0008146">
    <property type="term" value="F:sulfotransferase activity"/>
    <property type="evidence" value="ECO:0007669"/>
    <property type="project" value="InterPro"/>
</dbReference>
<evidence type="ECO:0000256" key="2">
    <source>
        <dbReference type="ARBA" id="ARBA00022679"/>
    </source>
</evidence>
<dbReference type="AlphaFoldDB" id="A0A934UZM3"/>
<gene>
    <name evidence="4" type="ORF">CKO21_06525</name>
</gene>
<dbReference type="EMBL" id="NRRE01000020">
    <property type="protein sequence ID" value="MBK1696898.1"/>
    <property type="molecule type" value="Genomic_DNA"/>
</dbReference>
<sequence>MPKIFWVASYPKSGNTWMRAFLANLLMAKEHPLSLNEIGEACASEANIAWYLPLLKGHQSSLEDLSHPEIMELRPKAQKRITEVNKNDVFIKTHNLHGLLHDKPLIRDDLTLGFLYIIRDPRDVVISGADHWGVTIDEMLDCMAEPTAETAPMPGRQVFEKLGTWSMHVDSWMSGETRKRLSVRYEDLLRDPIKYFTKIGMGLGLSKDRARIQQVVEWTSFSKLREMESQEDFVERSVNSERFFRSGKAGGWRKQLSPKQVARIERDHGEVMRRFGYL</sequence>
<evidence type="ECO:0000313" key="4">
    <source>
        <dbReference type="EMBL" id="MBK1696898.1"/>
    </source>
</evidence>
<keyword evidence="2" id="KW-0808">Transferase</keyword>
<dbReference type="Proteomes" id="UP000778970">
    <property type="component" value="Unassembled WGS sequence"/>
</dbReference>
<dbReference type="SUPFAM" id="SSF52540">
    <property type="entry name" value="P-loop containing nucleoside triphosphate hydrolases"/>
    <property type="match status" value="1"/>
</dbReference>
<proteinExistence type="inferred from homology"/>
<keyword evidence="5" id="KW-1185">Reference proteome</keyword>
<dbReference type="Gene3D" id="3.40.50.300">
    <property type="entry name" value="P-loop containing nucleotide triphosphate hydrolases"/>
    <property type="match status" value="1"/>
</dbReference>
<dbReference type="RefSeq" id="WP_027287349.1">
    <property type="nucleotide sequence ID" value="NZ_NRRE01000020.1"/>
</dbReference>
<dbReference type="PANTHER" id="PTHR11783">
    <property type="entry name" value="SULFOTRANSFERASE SULT"/>
    <property type="match status" value="1"/>
</dbReference>
<evidence type="ECO:0000313" key="5">
    <source>
        <dbReference type="Proteomes" id="UP000778970"/>
    </source>
</evidence>
<protein>
    <recommendedName>
        <fullName evidence="3">Sulfotransferase domain-containing protein</fullName>
    </recommendedName>
</protein>
<accession>A0A934UZM3</accession>
<organism evidence="4 5">
    <name type="scientific">Rhodovibrio salinarum</name>
    <dbReference type="NCBI Taxonomy" id="1087"/>
    <lineage>
        <taxon>Bacteria</taxon>
        <taxon>Pseudomonadati</taxon>
        <taxon>Pseudomonadota</taxon>
        <taxon>Alphaproteobacteria</taxon>
        <taxon>Rhodospirillales</taxon>
        <taxon>Rhodovibrionaceae</taxon>
        <taxon>Rhodovibrio</taxon>
    </lineage>
</organism>
<comment type="similarity">
    <text evidence="1">Belongs to the sulfotransferase 1 family.</text>
</comment>
<name>A0A934UZM3_9PROT</name>
<evidence type="ECO:0000259" key="3">
    <source>
        <dbReference type="Pfam" id="PF00685"/>
    </source>
</evidence>
<reference evidence="4" key="1">
    <citation type="submission" date="2017-08" db="EMBL/GenBank/DDBJ databases">
        <authorList>
            <person name="Imhoff J.F."/>
            <person name="Rahn T."/>
            <person name="Kuenzel S."/>
            <person name="Neulinger S.C."/>
        </authorList>
    </citation>
    <scope>NUCLEOTIDE SEQUENCE</scope>
    <source>
        <strain evidence="4">DSM 9154</strain>
    </source>
</reference>
<dbReference type="InterPro" id="IPR000863">
    <property type="entry name" value="Sulfotransferase_dom"/>
</dbReference>